<dbReference type="GO" id="GO:0005634">
    <property type="term" value="C:nucleus"/>
    <property type="evidence" value="ECO:0007669"/>
    <property type="project" value="UniProtKB-SubCell"/>
</dbReference>
<dbReference type="AlphaFoldDB" id="A0A3P6FTT7"/>
<dbReference type="Pfam" id="PF04825">
    <property type="entry name" value="Rad21_Rec8_N"/>
    <property type="match status" value="1"/>
</dbReference>
<evidence type="ECO:0000256" key="1">
    <source>
        <dbReference type="ARBA" id="ARBA00004123"/>
    </source>
</evidence>
<evidence type="ECO:0000259" key="3">
    <source>
        <dbReference type="Pfam" id="PF04825"/>
    </source>
</evidence>
<dbReference type="PANTHER" id="PTHR12585:SF73">
    <property type="entry name" value="SISTER CHROMATID COHESION 1 PROTEIN 2"/>
    <property type="match status" value="1"/>
</dbReference>
<dbReference type="GO" id="GO:0007062">
    <property type="term" value="P:sister chromatid cohesion"/>
    <property type="evidence" value="ECO:0007669"/>
    <property type="project" value="InterPro"/>
</dbReference>
<dbReference type="InterPro" id="IPR006910">
    <property type="entry name" value="Rad21_Rec8_N"/>
</dbReference>
<dbReference type="GO" id="GO:0008278">
    <property type="term" value="C:cohesin complex"/>
    <property type="evidence" value="ECO:0007669"/>
    <property type="project" value="InterPro"/>
</dbReference>
<feature type="domain" description="Rad21/Rec8-like protein N-terminal" evidence="3">
    <location>
        <begin position="1"/>
        <end position="49"/>
    </location>
</feature>
<dbReference type="EMBL" id="LR031880">
    <property type="protein sequence ID" value="VDD61687.1"/>
    <property type="molecule type" value="Genomic_DNA"/>
</dbReference>
<protein>
    <recommendedName>
        <fullName evidence="3">Rad21/Rec8-like protein N-terminal domain-containing protein</fullName>
    </recommendedName>
</protein>
<dbReference type="InterPro" id="IPR039781">
    <property type="entry name" value="Rad21/Rec8-like"/>
</dbReference>
<organism evidence="4">
    <name type="scientific">Brassica oleracea</name>
    <name type="common">Wild cabbage</name>
    <dbReference type="NCBI Taxonomy" id="3712"/>
    <lineage>
        <taxon>Eukaryota</taxon>
        <taxon>Viridiplantae</taxon>
        <taxon>Streptophyta</taxon>
        <taxon>Embryophyta</taxon>
        <taxon>Tracheophyta</taxon>
        <taxon>Spermatophyta</taxon>
        <taxon>Magnoliopsida</taxon>
        <taxon>eudicotyledons</taxon>
        <taxon>Gunneridae</taxon>
        <taxon>Pentapetalae</taxon>
        <taxon>rosids</taxon>
        <taxon>malvids</taxon>
        <taxon>Brassicales</taxon>
        <taxon>Brassicaceae</taxon>
        <taxon>Brassiceae</taxon>
        <taxon>Brassica</taxon>
    </lineage>
</organism>
<sequence length="59" mass="6545">MFHSEGIVSRKGPLGAIWVAAYFVKKLKKAQVKDTNIPSSVDQILQKELDALTYRGLAL</sequence>
<dbReference type="GO" id="GO:1990414">
    <property type="term" value="P:replication-born double-strand break repair via sister chromatid exchange"/>
    <property type="evidence" value="ECO:0007669"/>
    <property type="project" value="TreeGrafter"/>
</dbReference>
<evidence type="ECO:0000256" key="2">
    <source>
        <dbReference type="ARBA" id="ARBA00023242"/>
    </source>
</evidence>
<comment type="subcellular location">
    <subcellularLocation>
        <location evidence="1">Nucleus</location>
    </subcellularLocation>
</comment>
<gene>
    <name evidence="4" type="ORF">BOLC6T37140H</name>
</gene>
<accession>A0A3P6FTT7</accession>
<name>A0A3P6FTT7_BRAOL</name>
<evidence type="ECO:0000313" key="4">
    <source>
        <dbReference type="EMBL" id="VDD61687.1"/>
    </source>
</evidence>
<dbReference type="PANTHER" id="PTHR12585">
    <property type="entry name" value="SCC1 / RAD21 FAMILY MEMBER"/>
    <property type="match status" value="1"/>
</dbReference>
<proteinExistence type="predicted"/>
<keyword evidence="2" id="KW-0539">Nucleus</keyword>
<dbReference type="GO" id="GO:0003682">
    <property type="term" value="F:chromatin binding"/>
    <property type="evidence" value="ECO:0007669"/>
    <property type="project" value="TreeGrafter"/>
</dbReference>
<reference evidence="4" key="1">
    <citation type="submission" date="2018-11" db="EMBL/GenBank/DDBJ databases">
        <authorList>
            <consortium name="Genoscope - CEA"/>
            <person name="William W."/>
        </authorList>
    </citation>
    <scope>NUCLEOTIDE SEQUENCE</scope>
</reference>